<sequence>MNEHRDASNRLTFDFDKIESGMYSKITNMVVAQFGLEAESTITKGLDEVFQNFRLHDEIIGLEWDNWSGYIVNAQSENAEPLATKVATYINETFNS</sequence>
<dbReference type="RefSeq" id="WP_109762492.1">
    <property type="nucleotide sequence ID" value="NZ_QGGU01000003.1"/>
</dbReference>
<evidence type="ECO:0000313" key="1">
    <source>
        <dbReference type="EMBL" id="PWK53322.1"/>
    </source>
</evidence>
<gene>
    <name evidence="1" type="ORF">C8D97_103149</name>
</gene>
<comment type="caution">
    <text evidence="1">The sequence shown here is derived from an EMBL/GenBank/DDBJ whole genome shotgun (WGS) entry which is preliminary data.</text>
</comment>
<dbReference type="EMBL" id="QGGU01000003">
    <property type="protein sequence ID" value="PWK53322.1"/>
    <property type="molecule type" value="Genomic_DNA"/>
</dbReference>
<proteinExistence type="predicted"/>
<dbReference type="Proteomes" id="UP000245790">
    <property type="component" value="Unassembled WGS sequence"/>
</dbReference>
<dbReference type="OrthoDB" id="285979at2"/>
<protein>
    <submittedName>
        <fullName evidence="1">Uncharacterized protein</fullName>
    </submittedName>
</protein>
<keyword evidence="2" id="KW-1185">Reference proteome</keyword>
<reference evidence="1 2" key="1">
    <citation type="submission" date="2018-05" db="EMBL/GenBank/DDBJ databases">
        <title>Genomic Encyclopedia of Type Strains, Phase IV (KMG-IV): sequencing the most valuable type-strain genomes for metagenomic binning, comparative biology and taxonomic classification.</title>
        <authorList>
            <person name="Goeker M."/>
        </authorList>
    </citation>
    <scope>NUCLEOTIDE SEQUENCE [LARGE SCALE GENOMIC DNA]</scope>
    <source>
        <strain evidence="1 2">DSM 25350</strain>
    </source>
</reference>
<name>A0A316FY69_9GAMM</name>
<evidence type="ECO:0000313" key="2">
    <source>
        <dbReference type="Proteomes" id="UP000245790"/>
    </source>
</evidence>
<accession>A0A316FY69</accession>
<organism evidence="1 2">
    <name type="scientific">Pleionea mediterranea</name>
    <dbReference type="NCBI Taxonomy" id="523701"/>
    <lineage>
        <taxon>Bacteria</taxon>
        <taxon>Pseudomonadati</taxon>
        <taxon>Pseudomonadota</taxon>
        <taxon>Gammaproteobacteria</taxon>
        <taxon>Oceanospirillales</taxon>
        <taxon>Pleioneaceae</taxon>
        <taxon>Pleionea</taxon>
    </lineage>
</organism>
<dbReference type="AlphaFoldDB" id="A0A316FY69"/>